<evidence type="ECO:0000313" key="5">
    <source>
        <dbReference type="Proteomes" id="UP000240883"/>
    </source>
</evidence>
<dbReference type="Pfam" id="PF05368">
    <property type="entry name" value="NmrA"/>
    <property type="match status" value="1"/>
</dbReference>
<dbReference type="InterPro" id="IPR051164">
    <property type="entry name" value="NmrA-like_oxidored"/>
</dbReference>
<dbReference type="PANTHER" id="PTHR42748:SF11">
    <property type="entry name" value="NMRA-LIKE DOMAIN-CONTAINING PROTEIN"/>
    <property type="match status" value="1"/>
</dbReference>
<evidence type="ECO:0000256" key="2">
    <source>
        <dbReference type="ARBA" id="ARBA00022857"/>
    </source>
</evidence>
<comment type="similarity">
    <text evidence="1">Belongs to the NmrA-type oxidoreductase family.</text>
</comment>
<dbReference type="AlphaFoldDB" id="A0A2T2N5K4"/>
<gene>
    <name evidence="4" type="ORF">BS50DRAFT_579194</name>
</gene>
<dbReference type="InterPro" id="IPR008030">
    <property type="entry name" value="NmrA-like"/>
</dbReference>
<dbReference type="STRING" id="1448308.A0A2T2N5K4"/>
<dbReference type="Gene3D" id="3.90.25.10">
    <property type="entry name" value="UDP-galactose 4-epimerase, domain 1"/>
    <property type="match status" value="1"/>
</dbReference>
<keyword evidence="5" id="KW-1185">Reference proteome</keyword>
<organism evidence="4 5">
    <name type="scientific">Corynespora cassiicola Philippines</name>
    <dbReference type="NCBI Taxonomy" id="1448308"/>
    <lineage>
        <taxon>Eukaryota</taxon>
        <taxon>Fungi</taxon>
        <taxon>Dikarya</taxon>
        <taxon>Ascomycota</taxon>
        <taxon>Pezizomycotina</taxon>
        <taxon>Dothideomycetes</taxon>
        <taxon>Pleosporomycetidae</taxon>
        <taxon>Pleosporales</taxon>
        <taxon>Corynesporascaceae</taxon>
        <taxon>Corynespora</taxon>
    </lineage>
</organism>
<keyword evidence="2" id="KW-0521">NADP</keyword>
<sequence length="312" mass="33644">MPKQLLTIFGATGNQGGSVAHTVLSSPTLSSKYAVRAITRSATKPSAQALSSAGAEVIQADLNDPSTLPAALKDTAFLFAVTETNYGPNGKEPEFAQAKALADAAVEAGVEYIIWSSMSHPHKISGGKLTSVVHFDVKAEVEAYIRGLPVKSAFFAPGAFMQNFLGMQAPRPSPEGDGSFVLANVFPAKTKVPLIDITETGKWVAAILEKPDEYEGKLFAAAEGLYTFPQVVEIMSRVSGKTVKHVRVPDEVIKGHLPEGVRDMMYGMFVFQREYGYFGDSMEKDVLWAKEQAKGELTGLESFLTGCSWKLE</sequence>
<dbReference type="InterPro" id="IPR036291">
    <property type="entry name" value="NAD(P)-bd_dom_sf"/>
</dbReference>
<dbReference type="PANTHER" id="PTHR42748">
    <property type="entry name" value="NITROGEN METABOLITE REPRESSION PROTEIN NMRA FAMILY MEMBER"/>
    <property type="match status" value="1"/>
</dbReference>
<dbReference type="Gene3D" id="3.40.50.720">
    <property type="entry name" value="NAD(P)-binding Rossmann-like Domain"/>
    <property type="match status" value="1"/>
</dbReference>
<feature type="domain" description="NmrA-like" evidence="3">
    <location>
        <begin position="3"/>
        <end position="304"/>
    </location>
</feature>
<dbReference type="CDD" id="cd05251">
    <property type="entry name" value="NmrA_like_SDR_a"/>
    <property type="match status" value="1"/>
</dbReference>
<evidence type="ECO:0000313" key="4">
    <source>
        <dbReference type="EMBL" id="PSN60669.1"/>
    </source>
</evidence>
<dbReference type="Proteomes" id="UP000240883">
    <property type="component" value="Unassembled WGS sequence"/>
</dbReference>
<dbReference type="EMBL" id="KZ678148">
    <property type="protein sequence ID" value="PSN60669.1"/>
    <property type="molecule type" value="Genomic_DNA"/>
</dbReference>
<reference evidence="4 5" key="1">
    <citation type="journal article" date="2018" name="Front. Microbiol.">
        <title>Genome-Wide Analysis of Corynespora cassiicola Leaf Fall Disease Putative Effectors.</title>
        <authorList>
            <person name="Lopez D."/>
            <person name="Ribeiro S."/>
            <person name="Label P."/>
            <person name="Fumanal B."/>
            <person name="Venisse J.S."/>
            <person name="Kohler A."/>
            <person name="de Oliveira R.R."/>
            <person name="Labutti K."/>
            <person name="Lipzen A."/>
            <person name="Lail K."/>
            <person name="Bauer D."/>
            <person name="Ohm R.A."/>
            <person name="Barry K.W."/>
            <person name="Spatafora J."/>
            <person name="Grigoriev I.V."/>
            <person name="Martin F.M."/>
            <person name="Pujade-Renaud V."/>
        </authorList>
    </citation>
    <scope>NUCLEOTIDE SEQUENCE [LARGE SCALE GENOMIC DNA]</scope>
    <source>
        <strain evidence="4 5">Philippines</strain>
    </source>
</reference>
<evidence type="ECO:0000256" key="1">
    <source>
        <dbReference type="ARBA" id="ARBA00006328"/>
    </source>
</evidence>
<protein>
    <submittedName>
        <fullName evidence="4">NAD(P)-binding protein</fullName>
    </submittedName>
</protein>
<name>A0A2T2N5K4_CORCC</name>
<evidence type="ECO:0000259" key="3">
    <source>
        <dbReference type="Pfam" id="PF05368"/>
    </source>
</evidence>
<dbReference type="GO" id="GO:0005634">
    <property type="term" value="C:nucleus"/>
    <property type="evidence" value="ECO:0007669"/>
    <property type="project" value="TreeGrafter"/>
</dbReference>
<dbReference type="SUPFAM" id="SSF51735">
    <property type="entry name" value="NAD(P)-binding Rossmann-fold domains"/>
    <property type="match status" value="1"/>
</dbReference>
<proteinExistence type="inferred from homology"/>
<dbReference type="OrthoDB" id="300709at2759"/>
<accession>A0A2T2N5K4</accession>